<dbReference type="PROSITE" id="PS50937">
    <property type="entry name" value="HTH_MERR_2"/>
    <property type="match status" value="1"/>
</dbReference>
<evidence type="ECO:0000259" key="3">
    <source>
        <dbReference type="PROSITE" id="PS50937"/>
    </source>
</evidence>
<dbReference type="Gene3D" id="1.10.1660.10">
    <property type="match status" value="1"/>
</dbReference>
<dbReference type="SUPFAM" id="SSF46955">
    <property type="entry name" value="Putative DNA-binding domain"/>
    <property type="match status" value="1"/>
</dbReference>
<organism evidence="4">
    <name type="scientific">marine metagenome</name>
    <dbReference type="NCBI Taxonomy" id="408172"/>
    <lineage>
        <taxon>unclassified sequences</taxon>
        <taxon>metagenomes</taxon>
        <taxon>ecological metagenomes</taxon>
    </lineage>
</organism>
<dbReference type="SMART" id="SM00422">
    <property type="entry name" value="HTH_MERR"/>
    <property type="match status" value="1"/>
</dbReference>
<sequence>MNQQPRTRVENRAGTPGQSPPTRPDNTDISPVQSGTNDEAVIEVQGVYIISVAARILDMHPQTLRKYERLGLINPGRTIGMLRLYSAEDIKKVRLIRYLSDELGLNLAGVEFALAAFDNMSAIKQRMASRLEGIPAAQQVVQEEMDLLFDSLNLPVDR</sequence>
<dbReference type="GO" id="GO:0003677">
    <property type="term" value="F:DNA binding"/>
    <property type="evidence" value="ECO:0007669"/>
    <property type="project" value="UniProtKB-KW"/>
</dbReference>
<dbReference type="InterPro" id="IPR047057">
    <property type="entry name" value="MerR_fam"/>
</dbReference>
<dbReference type="AlphaFoldDB" id="A0A381RFE3"/>
<evidence type="ECO:0000256" key="1">
    <source>
        <dbReference type="ARBA" id="ARBA00023125"/>
    </source>
</evidence>
<reference evidence="4" key="1">
    <citation type="submission" date="2018-05" db="EMBL/GenBank/DDBJ databases">
        <authorList>
            <person name="Lanie J.A."/>
            <person name="Ng W.-L."/>
            <person name="Kazmierczak K.M."/>
            <person name="Andrzejewski T.M."/>
            <person name="Davidsen T.M."/>
            <person name="Wayne K.J."/>
            <person name="Tettelin H."/>
            <person name="Glass J.I."/>
            <person name="Rusch D."/>
            <person name="Podicherti R."/>
            <person name="Tsui H.-C.T."/>
            <person name="Winkler M.E."/>
        </authorList>
    </citation>
    <scope>NUCLEOTIDE SEQUENCE</scope>
</reference>
<dbReference type="GO" id="GO:0003700">
    <property type="term" value="F:DNA-binding transcription factor activity"/>
    <property type="evidence" value="ECO:0007669"/>
    <property type="project" value="InterPro"/>
</dbReference>
<protein>
    <recommendedName>
        <fullName evidence="3">HTH merR-type domain-containing protein</fullName>
    </recommendedName>
</protein>
<keyword evidence="1" id="KW-0238">DNA-binding</keyword>
<feature type="domain" description="HTH merR-type" evidence="3">
    <location>
        <begin position="47"/>
        <end position="116"/>
    </location>
</feature>
<name>A0A381RFE3_9ZZZZ</name>
<dbReference type="PANTHER" id="PTHR30204">
    <property type="entry name" value="REDOX-CYCLING DRUG-SENSING TRANSCRIPTIONAL ACTIVATOR SOXR"/>
    <property type="match status" value="1"/>
</dbReference>
<proteinExistence type="predicted"/>
<dbReference type="PANTHER" id="PTHR30204:SF58">
    <property type="entry name" value="HTH-TYPE TRANSCRIPTIONAL REGULATOR YFMP"/>
    <property type="match status" value="1"/>
</dbReference>
<accession>A0A381RFE3</accession>
<dbReference type="EMBL" id="UINC01001831">
    <property type="protein sequence ID" value="SUZ89668.1"/>
    <property type="molecule type" value="Genomic_DNA"/>
</dbReference>
<gene>
    <name evidence="4" type="ORF">METZ01_LOCUS42522</name>
</gene>
<feature type="compositionally biased region" description="Polar residues" evidence="2">
    <location>
        <begin position="27"/>
        <end position="36"/>
    </location>
</feature>
<dbReference type="InterPro" id="IPR009061">
    <property type="entry name" value="DNA-bd_dom_put_sf"/>
</dbReference>
<evidence type="ECO:0000313" key="4">
    <source>
        <dbReference type="EMBL" id="SUZ89668.1"/>
    </source>
</evidence>
<feature type="region of interest" description="Disordered" evidence="2">
    <location>
        <begin position="1"/>
        <end position="36"/>
    </location>
</feature>
<evidence type="ECO:0000256" key="2">
    <source>
        <dbReference type="SAM" id="MobiDB-lite"/>
    </source>
</evidence>
<dbReference type="Pfam" id="PF13411">
    <property type="entry name" value="MerR_1"/>
    <property type="match status" value="1"/>
</dbReference>
<dbReference type="InterPro" id="IPR000551">
    <property type="entry name" value="MerR-type_HTH_dom"/>
</dbReference>